<dbReference type="EMBL" id="NMTW01000038">
    <property type="protein sequence ID" value="PDX75291.1"/>
    <property type="molecule type" value="Genomic_DNA"/>
</dbReference>
<dbReference type="InterPro" id="IPR015231">
    <property type="entry name" value="DUF1934"/>
</dbReference>
<evidence type="ECO:0000313" key="3">
    <source>
        <dbReference type="Proteomes" id="UP000219901"/>
    </source>
</evidence>
<organism evidence="1 3">
    <name type="scientific">Faecalibacterium prausnitzii</name>
    <dbReference type="NCBI Taxonomy" id="853"/>
    <lineage>
        <taxon>Bacteria</taxon>
        <taxon>Bacillati</taxon>
        <taxon>Bacillota</taxon>
        <taxon>Clostridia</taxon>
        <taxon>Eubacteriales</taxon>
        <taxon>Oscillospiraceae</taxon>
        <taxon>Faecalibacterium</taxon>
    </lineage>
</organism>
<comment type="caution">
    <text evidence="1">The sequence shown here is derived from an EMBL/GenBank/DDBJ whole genome shotgun (WGS) entry which is preliminary data.</text>
</comment>
<gene>
    <name evidence="1" type="ORF">CGS55_08345</name>
    <name evidence="2" type="ORF">CGS56_09525</name>
</gene>
<evidence type="ECO:0000313" key="1">
    <source>
        <dbReference type="EMBL" id="PDX72505.1"/>
    </source>
</evidence>
<dbReference type="InterPro" id="IPR012674">
    <property type="entry name" value="Calycin"/>
</dbReference>
<evidence type="ECO:0000313" key="4">
    <source>
        <dbReference type="Proteomes" id="UP000220157"/>
    </source>
</evidence>
<sequence>MIRKNNVSKPLKEDYIIRIKSRIEQRLDEPAAEEEKEEFVELMTRGSLVLKGGSYYVTYRETETTGYEGCTTTLKIAADGSRVAMLRFGKGGGAGTQLLIEKGRRNLCHYETGFGSMTLGVTADEIDCQLTEKGGTARFAYLLDADSAELVSRNRLEVTVTHVN</sequence>
<dbReference type="EMBL" id="NMTV01000047">
    <property type="protein sequence ID" value="PDX72505.1"/>
    <property type="molecule type" value="Genomic_DNA"/>
</dbReference>
<dbReference type="Gene3D" id="2.40.128.20">
    <property type="match status" value="1"/>
</dbReference>
<reference evidence="1" key="2">
    <citation type="submission" date="2017-07" db="EMBL/GenBank/DDBJ databases">
        <authorList>
            <person name="Sun Z.S."/>
            <person name="Albrecht U."/>
            <person name="Echele G."/>
            <person name="Lee C.C."/>
        </authorList>
    </citation>
    <scope>NUCLEOTIDE SEQUENCE</scope>
    <source>
        <strain evidence="1">CNCM I 4546</strain>
        <strain evidence="2">CNCM I 4573</strain>
    </source>
</reference>
<dbReference type="Pfam" id="PF09148">
    <property type="entry name" value="DUF1934"/>
    <property type="match status" value="1"/>
</dbReference>
<accession>A0A2A7A018</accession>
<dbReference type="AlphaFoldDB" id="A0A2A7A018"/>
<protein>
    <submittedName>
        <fullName evidence="1">DUF1934 domain-containing protein</fullName>
    </submittedName>
</protein>
<evidence type="ECO:0000313" key="2">
    <source>
        <dbReference type="EMBL" id="PDX75291.1"/>
    </source>
</evidence>
<dbReference type="SUPFAM" id="SSF50814">
    <property type="entry name" value="Lipocalins"/>
    <property type="match status" value="1"/>
</dbReference>
<dbReference type="Proteomes" id="UP000219901">
    <property type="component" value="Unassembled WGS sequence"/>
</dbReference>
<proteinExistence type="predicted"/>
<name>A0A2A7A018_9FIRM</name>
<dbReference type="Proteomes" id="UP000220157">
    <property type="component" value="Unassembled WGS sequence"/>
</dbReference>
<reference evidence="3 4" key="1">
    <citation type="journal article" date="2017" name="Front. Microbiol.">
        <title>New Insights into the Diversity of the Genus Faecalibacterium.</title>
        <authorList>
            <person name="Benevides L."/>
            <person name="Burman S."/>
            <person name="Martin R."/>
            <person name="Robert V."/>
            <person name="Thomas M."/>
            <person name="Miquel S."/>
            <person name="Chain F."/>
            <person name="Sokol H."/>
            <person name="Bermudez-Humaran L.G."/>
            <person name="Morrison M."/>
            <person name="Langella P."/>
            <person name="Azevedo V.A."/>
            <person name="Chatel J.M."/>
            <person name="Soares S."/>
        </authorList>
    </citation>
    <scope>NUCLEOTIDE SEQUENCE [LARGE SCALE GENOMIC DNA]</scope>
    <source>
        <strain evidence="1 3">CNCM I 4546</strain>
        <strain evidence="2 4">CNCM I 4573</strain>
    </source>
</reference>